<name>A0A395SBC0_FUSSP</name>
<comment type="caution">
    <text evidence="2">The sequence shown here is derived from an EMBL/GenBank/DDBJ whole genome shotgun (WGS) entry which is preliminary data.</text>
</comment>
<dbReference type="STRING" id="5514.A0A395SBC0"/>
<evidence type="ECO:0000256" key="1">
    <source>
        <dbReference type="SAM" id="SignalP"/>
    </source>
</evidence>
<dbReference type="AlphaFoldDB" id="A0A395SBC0"/>
<evidence type="ECO:0000313" key="3">
    <source>
        <dbReference type="Proteomes" id="UP000266152"/>
    </source>
</evidence>
<evidence type="ECO:0000313" key="2">
    <source>
        <dbReference type="EMBL" id="RGP69696.1"/>
    </source>
</evidence>
<feature type="signal peptide" evidence="1">
    <location>
        <begin position="1"/>
        <end position="19"/>
    </location>
</feature>
<dbReference type="EMBL" id="PXOF01000059">
    <property type="protein sequence ID" value="RGP69696.1"/>
    <property type="molecule type" value="Genomic_DNA"/>
</dbReference>
<keyword evidence="1" id="KW-0732">Signal</keyword>
<proteinExistence type="predicted"/>
<keyword evidence="3" id="KW-1185">Reference proteome</keyword>
<dbReference type="Proteomes" id="UP000266152">
    <property type="component" value="Unassembled WGS sequence"/>
</dbReference>
<feature type="chain" id="PRO_5017247957" evidence="1">
    <location>
        <begin position="20"/>
        <end position="248"/>
    </location>
</feature>
<accession>A0A395SBC0</accession>
<protein>
    <submittedName>
        <fullName evidence="2">Uncharacterized protein</fullName>
    </submittedName>
</protein>
<sequence length="248" mass="25651">MRSVAFLLATGLGLDFALAGPCKPRTSETVATTVASDTTAAIIITSSEVETTTAALDTSIATTTTTSEGETTTAEVTTTAPAATPTFTIVGRGGSVNGAPLQGVDQDGSILLFNPESGNARTRTFILDPDTGRLRDKDTGTTVCAYYGFADSPSAPANIGYCQNGNTGPNRYYDYLTCEIVGGNLACTAPKASCPEDEDGNQTCVTDSTGGVNNQFYYKYQSGSGYYLYISSGNPGGYTSVDILAQSS</sequence>
<gene>
    <name evidence="2" type="ORF">FSPOR_4508</name>
</gene>
<reference evidence="2 3" key="1">
    <citation type="journal article" date="2018" name="PLoS Pathog.">
        <title>Evolution of structural diversity of trichothecenes, a family of toxins produced by plant pathogenic and entomopathogenic fungi.</title>
        <authorList>
            <person name="Proctor R.H."/>
            <person name="McCormick S.P."/>
            <person name="Kim H.S."/>
            <person name="Cardoza R.E."/>
            <person name="Stanley A.M."/>
            <person name="Lindo L."/>
            <person name="Kelly A."/>
            <person name="Brown D.W."/>
            <person name="Lee T."/>
            <person name="Vaughan M.M."/>
            <person name="Alexander N.J."/>
            <person name="Busman M."/>
            <person name="Gutierrez S."/>
        </authorList>
    </citation>
    <scope>NUCLEOTIDE SEQUENCE [LARGE SCALE GENOMIC DNA]</scope>
    <source>
        <strain evidence="2 3">NRRL 3299</strain>
    </source>
</reference>
<organism evidence="2 3">
    <name type="scientific">Fusarium sporotrichioides</name>
    <dbReference type="NCBI Taxonomy" id="5514"/>
    <lineage>
        <taxon>Eukaryota</taxon>
        <taxon>Fungi</taxon>
        <taxon>Dikarya</taxon>
        <taxon>Ascomycota</taxon>
        <taxon>Pezizomycotina</taxon>
        <taxon>Sordariomycetes</taxon>
        <taxon>Hypocreomycetidae</taxon>
        <taxon>Hypocreales</taxon>
        <taxon>Nectriaceae</taxon>
        <taxon>Fusarium</taxon>
    </lineage>
</organism>